<dbReference type="GO" id="GO:0005737">
    <property type="term" value="C:cytoplasm"/>
    <property type="evidence" value="ECO:0007669"/>
    <property type="project" value="TreeGrafter"/>
</dbReference>
<dbReference type="Proteomes" id="UP000017938">
    <property type="component" value="Unassembled WGS sequence"/>
</dbReference>
<sequence>MKKRIISLAVSVLMLLSLIPLQALAETIILPFPDDDDSSMIIKPWYPNADSGYGYNSKISGEAIFSAMMEQAKSGKAPDSFNDDTLTPYGTQKNEAFTILEKAEIFEYISYDGITKVSAFHDDLKEHNYAVKGSITDIRDSDDAGSIPGGLRFARGVAFDPTGSGRRDHVAIIGFSDDGTNSKGARLASFHLYIVNAETKKTVKHMTFSSGSDLRYGDFISKLTVVDSGNFVQITAGDYNGDGRDSLVFYDGIGMYEVSCTNSAYSSKRIYGGANGLSYLHPDHSKYKLGASWQVENQLCMALASGDVNGDGIDDLVALSYTGDISSTYVSTAGNATCIPNLSVGYGKKGASGLSALSVDRASIGAKQSNGTTTNTIACPGVAVGDIDGDGKNEIIAAGYKNQSKPTDVIIVDDSKNANTVAYIYYKTSGAGTLKSVGNLRELKRTETSYIARDDSLRESEQLFQQLSVECVALEGMHTQEYVFLSGWFYCLDGAGNLQSIASNTIERYQEGANRDFPNLFNVVMDKDFNIDGKDVDEVFIHSASVGNVFGSATGKEAILLVVGYKTHTDANKEGSYHYKEVVYYHRARTNANDMKTETVWFSTLGELDRAMKKMTETASSLVSCSRGGPNVLLIAVDYGTDSVVGRYSGKAYSYTDPTPVAFLQAAPYFYELGAENSSTQYSYSEGYRVTSGTSEEVSYNVGFASEVEAGAVKASMEAGLAYELNQEFTKSIDKTFTTTFEANDQNQVIMRQTLMYYYYYDVQVYKDGKYEYLKNALIVSAPQYPVLTSLSMDQYNDFATAYNKAVAASTGSKVNKSHKMDLITDALKEKYYLNNEGNPFAYASSAAAYTYNGIPGWDLSQAKVGDTDTWMKLSYAGGTQTQTYSVTLEEEKTKSVAEGGYANMSLMVGGGSDILNVSAYAGITAEYERLKGSSISTASMTSTETSGTVQNLSPDLTDYGFNWKLIGWKTDDLFKGVPFVGYAVKDQRDLPKPVDDLKASYSNGKVTLTFTAPSADPGRMVTTHFYAYDDLHDRYVGACSNNYGPNGDNVERSITIDVSGYSATGATFTVIPYREDAMMGGIGGTRGMPSNEVFCLFAMSDKEVKALIQELKDSIADLETALEGQDADLAAAIADLTEAYQAADEALKSQMDDDLEAAQEALSAAMAEADEALQESIDKVNADLTAAIEKLSQDTDSAIADLTSAYIAADALLKANIDTLSGKLDDLEQTMNEADDALQEAIDQVKEELSQTIENLRQATDESLEQAIADLTEAYTNADTLLKADIDSLSDKHDALEQTMIEADATLLATIEKVQADLSAAKKELESAMKEDKEALNSKIDTLNSALDAAYKLADEMLKKDIDGLSQKLEELNAQHKEDFDALHAELDALKAQIAKQDEINNTAIQTLNTVDSTQREATDIVRIITIVGLCIGSFSLLGNVVLLLLLIKKKILTK</sequence>
<gene>
    <name evidence="4" type="ORF">BN580_02142</name>
</gene>
<keyword evidence="3" id="KW-0732">Signal</keyword>
<dbReference type="STRING" id="1263015.BN580_02142"/>
<accession>R6U8L1</accession>
<dbReference type="Gene3D" id="2.130.10.130">
    <property type="entry name" value="Integrin alpha, N-terminal"/>
    <property type="match status" value="1"/>
</dbReference>
<dbReference type="GO" id="GO:0005856">
    <property type="term" value="C:cytoskeleton"/>
    <property type="evidence" value="ECO:0007669"/>
    <property type="project" value="TreeGrafter"/>
</dbReference>
<evidence type="ECO:0000313" key="5">
    <source>
        <dbReference type="Proteomes" id="UP000017938"/>
    </source>
</evidence>
<dbReference type="InterPro" id="IPR028994">
    <property type="entry name" value="Integrin_alpha_N"/>
</dbReference>
<proteinExistence type="predicted"/>
<keyword evidence="1" id="KW-0175">Coiled coil</keyword>
<evidence type="ECO:0000256" key="3">
    <source>
        <dbReference type="SAM" id="SignalP"/>
    </source>
</evidence>
<evidence type="ECO:0000256" key="1">
    <source>
        <dbReference type="SAM" id="Coils"/>
    </source>
</evidence>
<reference evidence="4" key="1">
    <citation type="submission" date="2012-11" db="EMBL/GenBank/DDBJ databases">
        <title>Dependencies among metagenomic species, viruses, plasmids and units of genetic variation.</title>
        <authorList>
            <person name="Nielsen H.B."/>
            <person name="Almeida M."/>
            <person name="Juncker A.S."/>
            <person name="Rasmussen S."/>
            <person name="Li J."/>
            <person name="Sunagawa S."/>
            <person name="Plichta D."/>
            <person name="Gautier L."/>
            <person name="Le Chatelier E."/>
            <person name="Peletier E."/>
            <person name="Bonde I."/>
            <person name="Nielsen T."/>
            <person name="Manichanh C."/>
            <person name="Arumugam M."/>
            <person name="Batto J."/>
            <person name="Santos M.B.Q.D."/>
            <person name="Blom N."/>
            <person name="Borruel N."/>
            <person name="Burgdorf K.S."/>
            <person name="Boumezbeur F."/>
            <person name="Casellas F."/>
            <person name="Dore J."/>
            <person name="Guarner F."/>
            <person name="Hansen T."/>
            <person name="Hildebrand F."/>
            <person name="Kaas R.S."/>
            <person name="Kennedy S."/>
            <person name="Kristiansen K."/>
            <person name="Kultima J.R."/>
            <person name="Leonard P."/>
            <person name="Levenez F."/>
            <person name="Lund O."/>
            <person name="Moumen B."/>
            <person name="Le Paslier D."/>
            <person name="Pons N."/>
            <person name="Pedersen O."/>
            <person name="Prifti E."/>
            <person name="Qin J."/>
            <person name="Raes J."/>
            <person name="Tap J."/>
            <person name="Tims S."/>
            <person name="Ussery D.W."/>
            <person name="Yamada T."/>
            <person name="MetaHit consortium"/>
            <person name="Renault P."/>
            <person name="Sicheritz-Ponten T."/>
            <person name="Bork P."/>
            <person name="Wang J."/>
            <person name="Brunak S."/>
            <person name="Ehrlich S.D."/>
        </authorList>
    </citation>
    <scope>NUCLEOTIDE SEQUENCE [LARGE SCALE GENOMIC DNA]</scope>
</reference>
<feature type="chain" id="PRO_5004420251" evidence="3">
    <location>
        <begin position="26"/>
        <end position="1456"/>
    </location>
</feature>
<dbReference type="InterPro" id="IPR050839">
    <property type="entry name" value="Rho-assoc_Ser/Thr_Kinase"/>
</dbReference>
<dbReference type="GO" id="GO:0004674">
    <property type="term" value="F:protein serine/threonine kinase activity"/>
    <property type="evidence" value="ECO:0007669"/>
    <property type="project" value="TreeGrafter"/>
</dbReference>
<dbReference type="Gene3D" id="1.20.5.1230">
    <property type="entry name" value="Apolipoprotein A-I"/>
    <property type="match status" value="1"/>
</dbReference>
<keyword evidence="2" id="KW-0472">Membrane</keyword>
<comment type="caution">
    <text evidence="4">The sequence shown here is derived from an EMBL/GenBank/DDBJ whole genome shotgun (WGS) entry which is preliminary data.</text>
</comment>
<evidence type="ECO:0000256" key="2">
    <source>
        <dbReference type="SAM" id="Phobius"/>
    </source>
</evidence>
<feature type="coiled-coil region" evidence="1">
    <location>
        <begin position="1218"/>
        <end position="1401"/>
    </location>
</feature>
<dbReference type="SUPFAM" id="SSF69318">
    <property type="entry name" value="Integrin alpha N-terminal domain"/>
    <property type="match status" value="1"/>
</dbReference>
<feature type="signal peptide" evidence="3">
    <location>
        <begin position="1"/>
        <end position="25"/>
    </location>
</feature>
<dbReference type="GO" id="GO:0031032">
    <property type="term" value="P:actomyosin structure organization"/>
    <property type="evidence" value="ECO:0007669"/>
    <property type="project" value="TreeGrafter"/>
</dbReference>
<dbReference type="EMBL" id="CBFW010000372">
    <property type="protein sequence ID" value="CDC76441.1"/>
    <property type="molecule type" value="Genomic_DNA"/>
</dbReference>
<dbReference type="PANTHER" id="PTHR22988">
    <property type="entry name" value="MYOTONIC DYSTROPHY S/T KINASE-RELATED"/>
    <property type="match status" value="1"/>
</dbReference>
<name>R6U8L1_9BACT</name>
<organism evidence="4 5">
    <name type="scientific">Candidatus Colimorpha enterica</name>
    <dbReference type="NCBI Taxonomy" id="3083063"/>
    <lineage>
        <taxon>Bacteria</taxon>
        <taxon>Pseudomonadati</taxon>
        <taxon>Bacteroidota</taxon>
        <taxon>Bacteroidia</taxon>
        <taxon>Bacteroidales</taxon>
        <taxon>Candidatus Colimorpha</taxon>
    </lineage>
</organism>
<evidence type="ECO:0000313" key="4">
    <source>
        <dbReference type="EMBL" id="CDC76441.1"/>
    </source>
</evidence>
<dbReference type="SUPFAM" id="SSF58113">
    <property type="entry name" value="Apolipoprotein A-I"/>
    <property type="match status" value="1"/>
</dbReference>
<protein>
    <submittedName>
        <fullName evidence="4">Fibronectin type III domain protein</fullName>
    </submittedName>
</protein>
<feature type="transmembrane region" description="Helical" evidence="2">
    <location>
        <begin position="1425"/>
        <end position="1449"/>
    </location>
</feature>
<feature type="coiled-coil region" evidence="1">
    <location>
        <begin position="1102"/>
        <end position="1176"/>
    </location>
</feature>
<keyword evidence="2" id="KW-0812">Transmembrane</keyword>
<keyword evidence="2" id="KW-1133">Transmembrane helix</keyword>
<dbReference type="PANTHER" id="PTHR22988:SF75">
    <property type="entry name" value="MYOSIN-16-LIKE"/>
    <property type="match status" value="1"/>
</dbReference>